<keyword evidence="3" id="KW-1185">Reference proteome</keyword>
<feature type="signal peptide" evidence="1">
    <location>
        <begin position="1"/>
        <end position="23"/>
    </location>
</feature>
<dbReference type="InParanoid" id="A0A061AIK8"/>
<dbReference type="GO" id="GO:0016798">
    <property type="term" value="F:hydrolase activity, acting on glycosyl bonds"/>
    <property type="evidence" value="ECO:0007669"/>
    <property type="project" value="UniProtKB-KW"/>
</dbReference>
<dbReference type="GO" id="GO:0030246">
    <property type="term" value="F:carbohydrate binding"/>
    <property type="evidence" value="ECO:0007669"/>
    <property type="project" value="InterPro"/>
</dbReference>
<dbReference type="InterPro" id="IPR013783">
    <property type="entry name" value="Ig-like_fold"/>
</dbReference>
<dbReference type="InterPro" id="IPR013784">
    <property type="entry name" value="Carb-bd-like_fold"/>
</dbReference>
<reference evidence="3" key="1">
    <citation type="submission" date="2014-05" db="EMBL/GenBank/DDBJ databases">
        <authorList>
            <person name="Kube M."/>
        </authorList>
    </citation>
    <scope>NUCLEOTIDE SEQUENCE [LARGE SCALE GENOMIC DNA]</scope>
</reference>
<dbReference type="Proteomes" id="UP000032434">
    <property type="component" value="Chromosome 1"/>
</dbReference>
<dbReference type="AlphaFoldDB" id="A0A061AIK8"/>
<sequence>MKKIILSLLVLATVLVTLPQFFAAPGDLGTVVVHFKKWDGNYTELGSWAWGGFDPQPLHDGLDEFGATFVYENLPEVAPENTETFGFIAVHRPGGGDPDWNNGKYTGDISIPKTIVKGGETVHVYVFQGNANSSEDDPRYFVADNTKFNMLLVYFDPSGSYEENLGVHHWNGWNIPSVDWNSPAQIFTTGGNTATGMAVKIAMVTADKVAESDPAAAPDAGMLIYFGEGDGSKKTGDVKLLNSLGDAPHTLGQVGFSYVYSNGNGYTGGSNVFYGNENYDDFAFNAFSFRLLPYAVDATSGAATGTYAVRNTQIIVKTSAQVANPVAHEDVDTEEEETTAINTVKGWFSVKEKTGEDTYAETGLTVERVDFALRNATIADFVVVLDDATPLDITKEYAIFYNDGVSEAEIAVNMDTEAPVITFPLLPANKIIEVAWGQPFNLADFPLYTATDNRDGDVTLKVFVPAGSNAILDTRVEGDYVIELQVEDAWGNITKETFTFRVVKSGQ</sequence>
<dbReference type="PATRIC" id="fig|35623.3.peg.734"/>
<accession>A0A061AIK8</accession>
<dbReference type="STRING" id="35623.Aocu_07340"/>
<keyword evidence="1" id="KW-0732">Signal</keyword>
<proteinExistence type="predicted"/>
<dbReference type="KEGG" id="aoc:Aocu_07340"/>
<name>A0A061AIK8_9MOLU</name>
<dbReference type="EMBL" id="LK028559">
    <property type="protein sequence ID" value="CDR30807.1"/>
    <property type="molecule type" value="Genomic_DNA"/>
</dbReference>
<evidence type="ECO:0000256" key="1">
    <source>
        <dbReference type="SAM" id="SignalP"/>
    </source>
</evidence>
<dbReference type="Gene3D" id="2.60.40.1110">
    <property type="match status" value="1"/>
</dbReference>
<dbReference type="GO" id="GO:0005975">
    <property type="term" value="P:carbohydrate metabolic process"/>
    <property type="evidence" value="ECO:0007669"/>
    <property type="project" value="InterPro"/>
</dbReference>
<evidence type="ECO:0000313" key="2">
    <source>
        <dbReference type="EMBL" id="CDR30807.1"/>
    </source>
</evidence>
<dbReference type="HOGENOM" id="CLU_542529_0_0_14"/>
<gene>
    <name evidence="2" type="ORF">Aocu_07340</name>
</gene>
<dbReference type="SUPFAM" id="SSF49452">
    <property type="entry name" value="Starch-binding domain-like"/>
    <property type="match status" value="1"/>
</dbReference>
<dbReference type="OrthoDB" id="384083at2"/>
<organism evidence="2 3">
    <name type="scientific">Acholeplasma oculi</name>
    <dbReference type="NCBI Taxonomy" id="35623"/>
    <lineage>
        <taxon>Bacteria</taxon>
        <taxon>Bacillati</taxon>
        <taxon>Mycoplasmatota</taxon>
        <taxon>Mollicutes</taxon>
        <taxon>Acholeplasmatales</taxon>
        <taxon>Acholeplasmataceae</taxon>
        <taxon>Acholeplasma</taxon>
    </lineage>
</organism>
<dbReference type="RefSeq" id="WP_045749307.1">
    <property type="nucleotide sequence ID" value="NZ_FUZK01000001.1"/>
</dbReference>
<evidence type="ECO:0000313" key="3">
    <source>
        <dbReference type="Proteomes" id="UP000032434"/>
    </source>
</evidence>
<feature type="chain" id="PRO_5001593796" evidence="1">
    <location>
        <begin position="24"/>
        <end position="507"/>
    </location>
</feature>
<protein>
    <submittedName>
        <fullName evidence="2">Carbohydrate-binding-like fold containing protein</fullName>
    </submittedName>
</protein>
<dbReference type="Gene3D" id="2.60.40.10">
    <property type="entry name" value="Immunoglobulins"/>
    <property type="match status" value="1"/>
</dbReference>